<dbReference type="AlphaFoldDB" id="A0A1G7R848"/>
<organism evidence="1 2">
    <name type="scientific">Terriglobus roseus</name>
    <dbReference type="NCBI Taxonomy" id="392734"/>
    <lineage>
        <taxon>Bacteria</taxon>
        <taxon>Pseudomonadati</taxon>
        <taxon>Acidobacteriota</taxon>
        <taxon>Terriglobia</taxon>
        <taxon>Terriglobales</taxon>
        <taxon>Acidobacteriaceae</taxon>
        <taxon>Terriglobus</taxon>
    </lineage>
</organism>
<dbReference type="EMBL" id="LT629690">
    <property type="protein sequence ID" value="SDG06170.1"/>
    <property type="molecule type" value="Genomic_DNA"/>
</dbReference>
<dbReference type="OrthoDB" id="9868520at2"/>
<gene>
    <name evidence="1" type="ORF">SAMN05444167_4148</name>
</gene>
<keyword evidence="2" id="KW-1185">Reference proteome</keyword>
<evidence type="ECO:0000313" key="2">
    <source>
        <dbReference type="Proteomes" id="UP000182427"/>
    </source>
</evidence>
<sequence length="52" mass="5814">MTLDQAKAALATEQDAWNQVVKQPNTLERNIVLAAHRGEIGRLEKLISKSKQ</sequence>
<name>A0A1G7R848_9BACT</name>
<reference evidence="1 2" key="1">
    <citation type="submission" date="2016-10" db="EMBL/GenBank/DDBJ databases">
        <authorList>
            <person name="de Groot N.N."/>
        </authorList>
    </citation>
    <scope>NUCLEOTIDE SEQUENCE [LARGE SCALE GENOMIC DNA]</scope>
    <source>
        <strain evidence="1 2">GAS232</strain>
    </source>
</reference>
<dbReference type="RefSeq" id="WP_156785235.1">
    <property type="nucleotide sequence ID" value="NZ_LT629690.1"/>
</dbReference>
<proteinExistence type="predicted"/>
<protein>
    <submittedName>
        <fullName evidence="1">Uncharacterized protein</fullName>
    </submittedName>
</protein>
<accession>A0A1G7R848</accession>
<dbReference type="Proteomes" id="UP000182427">
    <property type="component" value="Chromosome I"/>
</dbReference>
<evidence type="ECO:0000313" key="1">
    <source>
        <dbReference type="EMBL" id="SDG06170.1"/>
    </source>
</evidence>